<gene>
    <name evidence="1" type="ORF">NJ959_29995</name>
</gene>
<keyword evidence="2" id="KW-1185">Reference proteome</keyword>
<accession>A0AAE3H1U1</accession>
<dbReference type="AlphaFoldDB" id="A0AAE3H1U1"/>
<dbReference type="Proteomes" id="UP001204953">
    <property type="component" value="Unassembled WGS sequence"/>
</dbReference>
<dbReference type="EMBL" id="JAMZMM010000725">
    <property type="protein sequence ID" value="MCP2732667.1"/>
    <property type="molecule type" value="Genomic_DNA"/>
</dbReference>
<protein>
    <recommendedName>
        <fullName evidence="3">Riboflavin kinase</fullName>
    </recommendedName>
</protein>
<reference evidence="1" key="1">
    <citation type="submission" date="2022-06" db="EMBL/GenBank/DDBJ databases">
        <title>New cyanobacteria of genus Symplocastrum in benthos of Lake Baikal.</title>
        <authorList>
            <person name="Sorokovikova E."/>
            <person name="Tikhonova I."/>
            <person name="Krasnopeev A."/>
            <person name="Evseev P."/>
            <person name="Gladkikh A."/>
            <person name="Belykh O."/>
        </authorList>
    </citation>
    <scope>NUCLEOTIDE SEQUENCE</scope>
    <source>
        <strain evidence="1">BBK-W-15</strain>
    </source>
</reference>
<evidence type="ECO:0000313" key="1">
    <source>
        <dbReference type="EMBL" id="MCP2732667.1"/>
    </source>
</evidence>
<organism evidence="1 2">
    <name type="scientific">Limnofasciculus baicalensis BBK-W-15</name>
    <dbReference type="NCBI Taxonomy" id="2699891"/>
    <lineage>
        <taxon>Bacteria</taxon>
        <taxon>Bacillati</taxon>
        <taxon>Cyanobacteriota</taxon>
        <taxon>Cyanophyceae</taxon>
        <taxon>Coleofasciculales</taxon>
        <taxon>Coleofasciculaceae</taxon>
        <taxon>Limnofasciculus</taxon>
        <taxon>Limnofasciculus baicalensis</taxon>
    </lineage>
</organism>
<comment type="caution">
    <text evidence="1">The sequence shown here is derived from an EMBL/GenBank/DDBJ whole genome shotgun (WGS) entry which is preliminary data.</text>
</comment>
<evidence type="ECO:0008006" key="3">
    <source>
        <dbReference type="Google" id="ProtNLM"/>
    </source>
</evidence>
<sequence>MENCIQIKGIVKQGYGVASGKSKDPRFPNGTIAMQKPFFRARGIDLDRYFSGTINISIAPHNYEIKKAKYTFRNIKWASGEAAEDFSFFDCRILLNRGKSFDGFIYYPHPETKPEHFHTPDTIEIITSFISNLQYGDDVIIEVDSEQINIVRH</sequence>
<proteinExistence type="predicted"/>
<dbReference type="RefSeq" id="WP_254015368.1">
    <property type="nucleotide sequence ID" value="NZ_JAMZMM010000725.1"/>
</dbReference>
<evidence type="ECO:0000313" key="2">
    <source>
        <dbReference type="Proteomes" id="UP001204953"/>
    </source>
</evidence>
<name>A0AAE3H1U1_9CYAN</name>